<dbReference type="EMBL" id="UOFW01000043">
    <property type="protein sequence ID" value="VAX03284.1"/>
    <property type="molecule type" value="Genomic_DNA"/>
</dbReference>
<protein>
    <submittedName>
        <fullName evidence="1">Uncharacterized protein</fullName>
    </submittedName>
</protein>
<name>A0A3B1AU09_9ZZZZ</name>
<evidence type="ECO:0000313" key="1">
    <source>
        <dbReference type="EMBL" id="VAX03284.1"/>
    </source>
</evidence>
<organism evidence="1">
    <name type="scientific">hydrothermal vent metagenome</name>
    <dbReference type="NCBI Taxonomy" id="652676"/>
    <lineage>
        <taxon>unclassified sequences</taxon>
        <taxon>metagenomes</taxon>
        <taxon>ecological metagenomes</taxon>
    </lineage>
</organism>
<accession>A0A3B1AU09</accession>
<sequence>MDRYGGIVVQTVSLDITLLAKDLLREATFLPICDMLFPALIAMENEVKTISPR</sequence>
<reference evidence="1" key="1">
    <citation type="submission" date="2018-06" db="EMBL/GenBank/DDBJ databases">
        <authorList>
            <person name="Zhirakovskaya E."/>
        </authorList>
    </citation>
    <scope>NUCLEOTIDE SEQUENCE</scope>
</reference>
<dbReference type="AlphaFoldDB" id="A0A3B1AU09"/>
<gene>
    <name evidence="1" type="ORF">MNBD_ALPHA03-2074</name>
</gene>
<proteinExistence type="predicted"/>